<dbReference type="HOGENOM" id="CLU_088900_1_0_10"/>
<dbReference type="SUPFAM" id="SSF49464">
    <property type="entry name" value="Carboxypeptidase regulatory domain-like"/>
    <property type="match status" value="1"/>
</dbReference>
<dbReference type="EMBL" id="CP002046">
    <property type="protein sequence ID" value="EAP86295.1"/>
    <property type="molecule type" value="Genomic_DNA"/>
</dbReference>
<evidence type="ECO:0000256" key="1">
    <source>
        <dbReference type="SAM" id="SignalP"/>
    </source>
</evidence>
<dbReference type="KEGG" id="cat:CA2559_09683"/>
<gene>
    <name evidence="2" type="ordered locus">CA2559_09683</name>
</gene>
<feature type="signal peptide" evidence="1">
    <location>
        <begin position="1"/>
        <end position="19"/>
    </location>
</feature>
<dbReference type="Proteomes" id="UP000002297">
    <property type="component" value="Chromosome"/>
</dbReference>
<proteinExistence type="predicted"/>
<keyword evidence="1" id="KW-0732">Signal</keyword>
<dbReference type="eggNOG" id="ENOG502Z8NF">
    <property type="taxonomic scope" value="Bacteria"/>
</dbReference>
<dbReference type="AlphaFoldDB" id="A3U909"/>
<protein>
    <recommendedName>
        <fullName evidence="4">CarboxypepD_reg-like domain-containing protein</fullName>
    </recommendedName>
</protein>
<dbReference type="GeneID" id="89453681"/>
<dbReference type="STRING" id="216432.CA2559_09683"/>
<evidence type="ECO:0000313" key="3">
    <source>
        <dbReference type="Proteomes" id="UP000002297"/>
    </source>
</evidence>
<dbReference type="OrthoDB" id="1436952at2"/>
<dbReference type="InterPro" id="IPR008969">
    <property type="entry name" value="CarboxyPept-like_regulatory"/>
</dbReference>
<dbReference type="RefSeq" id="WP_013187680.1">
    <property type="nucleotide sequence ID" value="NC_014230.1"/>
</dbReference>
<name>A3U909_CROAH</name>
<evidence type="ECO:0000313" key="2">
    <source>
        <dbReference type="EMBL" id="EAP86295.1"/>
    </source>
</evidence>
<evidence type="ECO:0008006" key="4">
    <source>
        <dbReference type="Google" id="ProtNLM"/>
    </source>
</evidence>
<keyword evidence="3" id="KW-1185">Reference proteome</keyword>
<reference evidence="2 3" key="1">
    <citation type="journal article" date="2010" name="J. Bacteriol.">
        <title>The complete genome sequence of Croceibacter atlanticus HTCC2559T.</title>
        <authorList>
            <person name="Oh H.M."/>
            <person name="Kang I."/>
            <person name="Ferriera S."/>
            <person name="Giovannoni S.J."/>
            <person name="Cho J.C."/>
        </authorList>
    </citation>
    <scope>NUCLEOTIDE SEQUENCE [LARGE SCALE GENOMIC DNA]</scope>
    <source>
        <strain evidence="3">ATCC BAA-628 / HTCC2559 / KCTC 12090</strain>
    </source>
</reference>
<accession>A3U909</accession>
<feature type="chain" id="PRO_5002660588" description="CarboxypepD_reg-like domain-containing protein" evidence="1">
    <location>
        <begin position="20"/>
        <end position="262"/>
    </location>
</feature>
<sequence length="262" mass="29268">MKALILLLFLAIGLCSLNAQDRVEVTGQLSVSSSMSAEGITVFNVSSSKGTVTDSYGKFKIDVAENDLLEFSSVQFSVFTIIIDKGVINTETISIKVVPSVNTLEEVFIRPYDLSGNFEVDINYIETNAGAVFDINSLDAVYGYNYEFTDTPESSVDNVALKSLSLQNGANIANIIRKVFKKKKTDKNLPPQGFYDMDVELRKQFNDSFFTTQLNIPFKEINNFIFYAEDNGLTIKLIKSPKKLELIQFLLDTSKAYPKSYD</sequence>
<organism evidence="2 3">
    <name type="scientific">Croceibacter atlanticus (strain ATCC BAA-628 / JCM 21780 / CIP 108009 / IAM 15332 / KCTC 12090 / HTCC2559)</name>
    <dbReference type="NCBI Taxonomy" id="216432"/>
    <lineage>
        <taxon>Bacteria</taxon>
        <taxon>Pseudomonadati</taxon>
        <taxon>Bacteroidota</taxon>
        <taxon>Flavobacteriia</taxon>
        <taxon>Flavobacteriales</taxon>
        <taxon>Flavobacteriaceae</taxon>
        <taxon>Croceibacter</taxon>
    </lineage>
</organism>